<evidence type="ECO:0008006" key="5">
    <source>
        <dbReference type="Google" id="ProtNLM"/>
    </source>
</evidence>
<dbReference type="AlphaFoldDB" id="A0A1R3WNL2"/>
<gene>
    <name evidence="3" type="ORF">SAMN05421849_1146</name>
</gene>
<dbReference type="EMBL" id="FTPS01000001">
    <property type="protein sequence ID" value="SIT79475.1"/>
    <property type="molecule type" value="Genomic_DNA"/>
</dbReference>
<evidence type="ECO:0000313" key="4">
    <source>
        <dbReference type="Proteomes" id="UP000192455"/>
    </source>
</evidence>
<feature type="signal peptide" evidence="2">
    <location>
        <begin position="1"/>
        <end position="19"/>
    </location>
</feature>
<accession>A0A1R3WNL2</accession>
<dbReference type="STRING" id="515897.SAMN05421849_1146"/>
<name>A0A1R3WNL2_9RHOB</name>
<dbReference type="RefSeq" id="WP_076648519.1">
    <property type="nucleotide sequence ID" value="NZ_FTPS01000001.1"/>
</dbReference>
<reference evidence="3 4" key="1">
    <citation type="submission" date="2017-01" db="EMBL/GenBank/DDBJ databases">
        <authorList>
            <person name="Mah S.A."/>
            <person name="Swanson W.J."/>
            <person name="Moy G.W."/>
            <person name="Vacquier V.D."/>
        </authorList>
    </citation>
    <scope>NUCLEOTIDE SEQUENCE [LARGE SCALE GENOMIC DNA]</scope>
    <source>
        <strain evidence="3 4">DSM 21219</strain>
    </source>
</reference>
<proteinExistence type="predicted"/>
<evidence type="ECO:0000256" key="2">
    <source>
        <dbReference type="SAM" id="SignalP"/>
    </source>
</evidence>
<protein>
    <recommendedName>
        <fullName evidence="5">AAA+ family ATPase</fullName>
    </recommendedName>
</protein>
<organism evidence="3 4">
    <name type="scientific">Pontibaca methylaminivorans</name>
    <dbReference type="NCBI Taxonomy" id="515897"/>
    <lineage>
        <taxon>Bacteria</taxon>
        <taxon>Pseudomonadati</taxon>
        <taxon>Pseudomonadota</taxon>
        <taxon>Alphaproteobacteria</taxon>
        <taxon>Rhodobacterales</taxon>
        <taxon>Roseobacteraceae</taxon>
        <taxon>Pontibaca</taxon>
    </lineage>
</organism>
<sequence length="138" mass="15329">MRHVIALLTCLSLAAAPLAAQERDPEQGRSLMERGIELFLKGLNDEVSPAVRSLRSLTEEFGPAMQSFLSEMGPAFKDLLGQVKDWSAYEKPEILPNGDIIIRRKPDAPKLPEKPDDKPDRSMPKPPLKAPESNEIDI</sequence>
<evidence type="ECO:0000313" key="3">
    <source>
        <dbReference type="EMBL" id="SIT79475.1"/>
    </source>
</evidence>
<feature type="region of interest" description="Disordered" evidence="1">
    <location>
        <begin position="99"/>
        <end position="138"/>
    </location>
</feature>
<keyword evidence="4" id="KW-1185">Reference proteome</keyword>
<dbReference type="Proteomes" id="UP000192455">
    <property type="component" value="Unassembled WGS sequence"/>
</dbReference>
<feature type="compositionally biased region" description="Basic and acidic residues" evidence="1">
    <location>
        <begin position="101"/>
        <end position="123"/>
    </location>
</feature>
<feature type="chain" id="PRO_5012413146" description="AAA+ family ATPase" evidence="2">
    <location>
        <begin position="20"/>
        <end position="138"/>
    </location>
</feature>
<keyword evidence="2" id="KW-0732">Signal</keyword>
<evidence type="ECO:0000256" key="1">
    <source>
        <dbReference type="SAM" id="MobiDB-lite"/>
    </source>
</evidence>